<dbReference type="EMBL" id="HBIB01034818">
    <property type="protein sequence ID" value="CAE0260312.1"/>
    <property type="molecule type" value="Transcribed_RNA"/>
</dbReference>
<dbReference type="InterPro" id="IPR036322">
    <property type="entry name" value="WD40_repeat_dom_sf"/>
</dbReference>
<gene>
    <name evidence="1" type="ORF">PBIL07802_LOCUS22591</name>
</gene>
<dbReference type="AlphaFoldDB" id="A0A7S3DKP1"/>
<accession>A0A7S3DKP1</accession>
<sequence length="217" mass="23248">MGDMLLSEKQRKGRAVPSTVVTLHSHGLCAVGWTDGLLTLIDTAAGRVHSQWEAVEGPILSITVLPDHCDILLVFSSKMLWIWDIRMPEPRGVVGFSWDSATSSTLTHANRGCVITFSDVQQVTHICFIDVVGIHTILSRLPALSSSLKGDACPLPLPGDDGGGEGQAHSHIRPFVHVRPLLAKSSRSSPSLLTSACLPLSKLLAFGTSDGHLQVYA</sequence>
<name>A0A7S3DKP1_9EUKA</name>
<dbReference type="InterPro" id="IPR015943">
    <property type="entry name" value="WD40/YVTN_repeat-like_dom_sf"/>
</dbReference>
<evidence type="ECO:0000313" key="1">
    <source>
        <dbReference type="EMBL" id="CAE0260312.1"/>
    </source>
</evidence>
<reference evidence="1" key="1">
    <citation type="submission" date="2021-01" db="EMBL/GenBank/DDBJ databases">
        <authorList>
            <person name="Corre E."/>
            <person name="Pelletier E."/>
            <person name="Niang G."/>
            <person name="Scheremetjew M."/>
            <person name="Finn R."/>
            <person name="Kale V."/>
            <person name="Holt S."/>
            <person name="Cochrane G."/>
            <person name="Meng A."/>
            <person name="Brown T."/>
            <person name="Cohen L."/>
        </authorList>
    </citation>
    <scope>NUCLEOTIDE SEQUENCE</scope>
    <source>
        <strain evidence="1">NIES-2562</strain>
    </source>
</reference>
<dbReference type="SUPFAM" id="SSF50978">
    <property type="entry name" value="WD40 repeat-like"/>
    <property type="match status" value="1"/>
</dbReference>
<organism evidence="1">
    <name type="scientific">Palpitomonas bilix</name>
    <dbReference type="NCBI Taxonomy" id="652834"/>
    <lineage>
        <taxon>Eukaryota</taxon>
        <taxon>Eukaryota incertae sedis</taxon>
    </lineage>
</organism>
<proteinExistence type="predicted"/>
<dbReference type="Gene3D" id="2.130.10.10">
    <property type="entry name" value="YVTN repeat-like/Quinoprotein amine dehydrogenase"/>
    <property type="match status" value="1"/>
</dbReference>
<protein>
    <submittedName>
        <fullName evidence="1">Uncharacterized protein</fullName>
    </submittedName>
</protein>